<dbReference type="KEGG" id="bdi:100839783"/>
<evidence type="ECO:0000313" key="4">
    <source>
        <dbReference type="Proteomes" id="UP000008810"/>
    </source>
</evidence>
<dbReference type="AlphaFoldDB" id="A0A0Q3E1T5"/>
<feature type="domain" description="KIB1-4 beta-propeller" evidence="1">
    <location>
        <begin position="2"/>
        <end position="251"/>
    </location>
</feature>
<reference evidence="2" key="2">
    <citation type="submission" date="2017-06" db="EMBL/GenBank/DDBJ databases">
        <title>WGS assembly of Brachypodium distachyon.</title>
        <authorList>
            <consortium name="The International Brachypodium Initiative"/>
            <person name="Lucas S."/>
            <person name="Harmon-Smith M."/>
            <person name="Lail K."/>
            <person name="Tice H."/>
            <person name="Grimwood J."/>
            <person name="Bruce D."/>
            <person name="Barry K."/>
            <person name="Shu S."/>
            <person name="Lindquist E."/>
            <person name="Wang M."/>
            <person name="Pitluck S."/>
            <person name="Vogel J.P."/>
            <person name="Garvin D.F."/>
            <person name="Mockler T.C."/>
            <person name="Schmutz J."/>
            <person name="Rokhsar D."/>
            <person name="Bevan M.W."/>
        </authorList>
    </citation>
    <scope>NUCLEOTIDE SEQUENCE</scope>
    <source>
        <strain evidence="2">Bd21</strain>
    </source>
</reference>
<dbReference type="PANTHER" id="PTHR44586">
    <property type="entry name" value="F-BOX DOMAIN CONTAINING PROTEIN, EXPRESSED"/>
    <property type="match status" value="1"/>
</dbReference>
<proteinExistence type="predicted"/>
<dbReference type="EnsemblPlants" id="KQJ81703">
    <property type="protein sequence ID" value="KQJ81703"/>
    <property type="gene ID" value="BRADI_5g02405v3"/>
</dbReference>
<keyword evidence="4" id="KW-1185">Reference proteome</keyword>
<dbReference type="KEGG" id="bdi:100840695"/>
<reference evidence="3" key="3">
    <citation type="submission" date="2018-08" db="UniProtKB">
        <authorList>
            <consortium name="EnsemblPlants"/>
        </authorList>
    </citation>
    <scope>IDENTIFICATION</scope>
    <source>
        <strain evidence="3">cv. Bd21</strain>
    </source>
</reference>
<dbReference type="Pfam" id="PF03478">
    <property type="entry name" value="Beta-prop_KIB1-4"/>
    <property type="match status" value="1"/>
</dbReference>
<dbReference type="GeneID" id="100840695"/>
<dbReference type="EMBL" id="CM000884">
    <property type="protein sequence ID" value="KQJ81703.1"/>
    <property type="molecule type" value="Genomic_DNA"/>
</dbReference>
<dbReference type="InterPro" id="IPR005174">
    <property type="entry name" value="KIB1-4_b-propeller"/>
</dbReference>
<evidence type="ECO:0000259" key="1">
    <source>
        <dbReference type="Pfam" id="PF03478"/>
    </source>
</evidence>
<dbReference type="PANTHER" id="PTHR44586:SF19">
    <property type="entry name" value="OS11G0576400 PROTEIN"/>
    <property type="match status" value="1"/>
</dbReference>
<dbReference type="OrthoDB" id="723086at2759"/>
<evidence type="ECO:0000313" key="2">
    <source>
        <dbReference type="EMBL" id="KQJ81703.1"/>
    </source>
</evidence>
<reference evidence="2 3" key="1">
    <citation type="journal article" date="2010" name="Nature">
        <title>Genome sequencing and analysis of the model grass Brachypodium distachyon.</title>
        <authorList>
            <consortium name="International Brachypodium Initiative"/>
        </authorList>
    </citation>
    <scope>NUCLEOTIDE SEQUENCE [LARGE SCALE GENOMIC DNA]</scope>
    <source>
        <strain evidence="2">Bd21</strain>
        <strain evidence="3">cv. Bd21</strain>
    </source>
</reference>
<protein>
    <recommendedName>
        <fullName evidence="1">KIB1-4 beta-propeller domain-containing protein</fullName>
    </recommendedName>
</protein>
<dbReference type="RefSeq" id="XP_003581001.1">
    <property type="nucleotide sequence ID" value="XM_003580953.4"/>
</dbReference>
<accession>A0A0Q3E1T5</accession>
<dbReference type="Proteomes" id="UP000008810">
    <property type="component" value="Chromosome 5"/>
</dbReference>
<gene>
    <name evidence="3" type="primary">LOC100840695</name>
    <name evidence="2" type="ORF">BRADI_5g02405v3</name>
</gene>
<name>A0A0Q3E1T5_BRADI</name>
<dbReference type="Gramene" id="KQJ81703">
    <property type="protein sequence ID" value="KQJ81703"/>
    <property type="gene ID" value="BRADI_5g02405v3"/>
</dbReference>
<organism evidence="2">
    <name type="scientific">Brachypodium distachyon</name>
    <name type="common">Purple false brome</name>
    <name type="synonym">Trachynia distachya</name>
    <dbReference type="NCBI Taxonomy" id="15368"/>
    <lineage>
        <taxon>Eukaryota</taxon>
        <taxon>Viridiplantae</taxon>
        <taxon>Streptophyta</taxon>
        <taxon>Embryophyta</taxon>
        <taxon>Tracheophyta</taxon>
        <taxon>Spermatophyta</taxon>
        <taxon>Magnoliopsida</taxon>
        <taxon>Liliopsida</taxon>
        <taxon>Poales</taxon>
        <taxon>Poaceae</taxon>
        <taxon>BOP clade</taxon>
        <taxon>Pooideae</taxon>
        <taxon>Stipodae</taxon>
        <taxon>Brachypodieae</taxon>
        <taxon>Brachypodium</taxon>
    </lineage>
</organism>
<sequence length="300" mass="33827">MVIADYRSEMHLLNPITGEQFALPSVITLEHVTPILDESGAICKYRLMRFTFTDLALTLDLSELREHLDCKAFVFYDTLAEGYIVVLIHKPVAQLSFAWLGDDKWTWLSPKDGLPNKSFEDCAYKDGLLYASARPGQIFAIDLRGPIITAKLIIEGDPIDGCEYIYIVHSPCGALLQVRLEPDADRCEEDTEMINIFKVDTAAQKLVKISLDDHVLVPGHNQSSLCLGAKEYPQLKANHVYCTLRDVEFITDFAYLNYYTVVFDLANNSREDLLPPQFRSNLPAPIWITPTLTKLSPTPV</sequence>
<evidence type="ECO:0000313" key="3">
    <source>
        <dbReference type="EnsemblPlants" id="KQJ81703"/>
    </source>
</evidence>